<gene>
    <name evidence="1" type="ORF">S03H2_25994</name>
</gene>
<accession>X1GYB5</accession>
<feature type="non-terminal residue" evidence="1">
    <location>
        <position position="40"/>
    </location>
</feature>
<name>X1GYB5_9ZZZZ</name>
<proteinExistence type="predicted"/>
<dbReference type="EMBL" id="BARU01014894">
    <property type="protein sequence ID" value="GAH37983.1"/>
    <property type="molecule type" value="Genomic_DNA"/>
</dbReference>
<organism evidence="1">
    <name type="scientific">marine sediment metagenome</name>
    <dbReference type="NCBI Taxonomy" id="412755"/>
    <lineage>
        <taxon>unclassified sequences</taxon>
        <taxon>metagenomes</taxon>
        <taxon>ecological metagenomes</taxon>
    </lineage>
</organism>
<protein>
    <submittedName>
        <fullName evidence="1">Uncharacterized protein</fullName>
    </submittedName>
</protein>
<sequence>MTTYSFFISTEPYKFEAVDSLIEICKAMIRKGNTVKGLFF</sequence>
<dbReference type="AlphaFoldDB" id="X1GYB5"/>
<comment type="caution">
    <text evidence="1">The sequence shown here is derived from an EMBL/GenBank/DDBJ whole genome shotgun (WGS) entry which is preliminary data.</text>
</comment>
<reference evidence="1" key="1">
    <citation type="journal article" date="2014" name="Front. Microbiol.">
        <title>High frequency of phylogenetically diverse reductive dehalogenase-homologous genes in deep subseafloor sedimentary metagenomes.</title>
        <authorList>
            <person name="Kawai M."/>
            <person name="Futagami T."/>
            <person name="Toyoda A."/>
            <person name="Takaki Y."/>
            <person name="Nishi S."/>
            <person name="Hori S."/>
            <person name="Arai W."/>
            <person name="Tsubouchi T."/>
            <person name="Morono Y."/>
            <person name="Uchiyama I."/>
            <person name="Ito T."/>
            <person name="Fujiyama A."/>
            <person name="Inagaki F."/>
            <person name="Takami H."/>
        </authorList>
    </citation>
    <scope>NUCLEOTIDE SEQUENCE</scope>
    <source>
        <strain evidence="1">Expedition CK06-06</strain>
    </source>
</reference>
<evidence type="ECO:0000313" key="1">
    <source>
        <dbReference type="EMBL" id="GAH37983.1"/>
    </source>
</evidence>